<dbReference type="AlphaFoldDB" id="A0A9P0FER4"/>
<dbReference type="PANTHER" id="PTHR11257:SF12">
    <property type="entry name" value="EJACULATORY BULB-SPECIFIC PROTEIN 3-RELATED"/>
    <property type="match status" value="1"/>
</dbReference>
<dbReference type="InterPro" id="IPR036682">
    <property type="entry name" value="OS_D_A10/PebIII_sf"/>
</dbReference>
<dbReference type="OrthoDB" id="6344725at2759"/>
<evidence type="ECO:0000313" key="2">
    <source>
        <dbReference type="Proteomes" id="UP001154078"/>
    </source>
</evidence>
<dbReference type="Proteomes" id="UP001154078">
    <property type="component" value="Chromosome 2"/>
</dbReference>
<proteinExistence type="predicted"/>
<organism evidence="1 2">
    <name type="scientific">Brassicogethes aeneus</name>
    <name type="common">Rape pollen beetle</name>
    <name type="synonym">Meligethes aeneus</name>
    <dbReference type="NCBI Taxonomy" id="1431903"/>
    <lineage>
        <taxon>Eukaryota</taxon>
        <taxon>Metazoa</taxon>
        <taxon>Ecdysozoa</taxon>
        <taxon>Arthropoda</taxon>
        <taxon>Hexapoda</taxon>
        <taxon>Insecta</taxon>
        <taxon>Pterygota</taxon>
        <taxon>Neoptera</taxon>
        <taxon>Endopterygota</taxon>
        <taxon>Coleoptera</taxon>
        <taxon>Polyphaga</taxon>
        <taxon>Cucujiformia</taxon>
        <taxon>Nitidulidae</taxon>
        <taxon>Meligethinae</taxon>
        <taxon>Brassicogethes</taxon>
    </lineage>
</organism>
<dbReference type="SUPFAM" id="SSF100910">
    <property type="entry name" value="Chemosensory protein Csp2"/>
    <property type="match status" value="1"/>
</dbReference>
<accession>A0A9P0FER4</accession>
<gene>
    <name evidence="1" type="ORF">MELIAE_LOCUS3638</name>
</gene>
<protein>
    <submittedName>
        <fullName evidence="1">Uncharacterized protein</fullName>
    </submittedName>
</protein>
<dbReference type="PANTHER" id="PTHR11257">
    <property type="entry name" value="CHEMOSENSORY PROTEIN-RELATED"/>
    <property type="match status" value="1"/>
</dbReference>
<sequence length="68" mass="7866">MADAIETECSKCSKKQLEGSQFITQYIIENKPEIWSAIEEKYNPSGSYKRKYLEIKSSEVKAEPLFDN</sequence>
<keyword evidence="2" id="KW-1185">Reference proteome</keyword>
<dbReference type="Pfam" id="PF03392">
    <property type="entry name" value="OS-D"/>
    <property type="match status" value="1"/>
</dbReference>
<name>A0A9P0FER4_BRAAE</name>
<dbReference type="EMBL" id="OV121133">
    <property type="protein sequence ID" value="CAH0550931.1"/>
    <property type="molecule type" value="Genomic_DNA"/>
</dbReference>
<reference evidence="1" key="1">
    <citation type="submission" date="2021-12" db="EMBL/GenBank/DDBJ databases">
        <authorList>
            <person name="King R."/>
        </authorList>
    </citation>
    <scope>NUCLEOTIDE SEQUENCE</scope>
</reference>
<dbReference type="InterPro" id="IPR005055">
    <property type="entry name" value="A10/PebIII"/>
</dbReference>
<evidence type="ECO:0000313" key="1">
    <source>
        <dbReference type="EMBL" id="CAH0550931.1"/>
    </source>
</evidence>
<dbReference type="Gene3D" id="1.10.2080.10">
    <property type="entry name" value="Insect odorant-binding protein A10/Ejaculatory bulb-specific protein 3"/>
    <property type="match status" value="1"/>
</dbReference>